<dbReference type="InterPro" id="IPR050349">
    <property type="entry name" value="WD_LIS1/nudF_dynein_reg"/>
</dbReference>
<evidence type="ECO:0000313" key="6">
    <source>
        <dbReference type="Proteomes" id="UP000187209"/>
    </source>
</evidence>
<comment type="caution">
    <text evidence="5">The sequence shown here is derived from an EMBL/GenBank/DDBJ whole genome shotgun (WGS) entry which is preliminary data.</text>
</comment>
<feature type="transmembrane region" description="Helical" evidence="4">
    <location>
        <begin position="848"/>
        <end position="870"/>
    </location>
</feature>
<dbReference type="InterPro" id="IPR001680">
    <property type="entry name" value="WD40_rpt"/>
</dbReference>
<dbReference type="InterPro" id="IPR011047">
    <property type="entry name" value="Quinoprotein_ADH-like_sf"/>
</dbReference>
<feature type="transmembrane region" description="Helical" evidence="4">
    <location>
        <begin position="927"/>
        <end position="943"/>
    </location>
</feature>
<keyword evidence="6" id="KW-1185">Reference proteome</keyword>
<dbReference type="SMART" id="SM00320">
    <property type="entry name" value="WD40"/>
    <property type="match status" value="5"/>
</dbReference>
<dbReference type="Pfam" id="PF00400">
    <property type="entry name" value="WD40"/>
    <property type="match status" value="3"/>
</dbReference>
<dbReference type="PROSITE" id="PS00678">
    <property type="entry name" value="WD_REPEATS_1"/>
    <property type="match status" value="1"/>
</dbReference>
<protein>
    <submittedName>
        <fullName evidence="5">Uncharacterized protein</fullName>
    </submittedName>
</protein>
<dbReference type="AlphaFoldDB" id="A0A1R2CSE8"/>
<dbReference type="Gene3D" id="2.130.10.10">
    <property type="entry name" value="YVTN repeat-like/Quinoprotein amine dehydrogenase"/>
    <property type="match status" value="2"/>
</dbReference>
<feature type="repeat" description="WD" evidence="3">
    <location>
        <begin position="492"/>
        <end position="522"/>
    </location>
</feature>
<evidence type="ECO:0000256" key="1">
    <source>
        <dbReference type="ARBA" id="ARBA00022574"/>
    </source>
</evidence>
<proteinExistence type="predicted"/>
<evidence type="ECO:0000256" key="3">
    <source>
        <dbReference type="PROSITE-ProRule" id="PRU00221"/>
    </source>
</evidence>
<dbReference type="InterPro" id="IPR019775">
    <property type="entry name" value="WD40_repeat_CS"/>
</dbReference>
<keyword evidence="4" id="KW-0812">Transmembrane</keyword>
<feature type="transmembrane region" description="Helical" evidence="4">
    <location>
        <begin position="902"/>
        <end position="920"/>
    </location>
</feature>
<sequence>MINDQLLSGKLKDLGIESSINPNSNIDFNFVDTEMDSLDLEFMPRSQLVSPKAVSPSFIISSKNCKSVYEEIREFANAITELYPKTIKSPYSFSDVKILKDESNVVAVTLEGAFIMLNLFNSSFVETVLCDKPLSAVLVCKNDTLGIAKERDRPVIYLLTIHNMTIKKVINLCSSDIGGIGRLSLSPDQNYLYARLWKGDIIRWNLNTLSIYTTMHHDRNIICMNISPDNVIVTGSYDKKLSLFSLDFDLLLEKSFKFIIDAYINFSSSGHLIILGMSESIKIIEKETLTLINDIYTGCLCYSSILSVDEKYIISGLETGELGFFNRYTNNHLKISIHKSSILSISTNKDQSIIYTFGTDSVLSFVRFPTLSLFKNAEEIDFPFNGIIMTSKSGDTDESKCMRLTRRTECENTFKPLCMTHSEKEDIVIVGGESFNITVWDRISMRKYGELMGHTGFIYSLASLNDFIVASASADKKVILWNFRKLKKLSVLSGHTAAVSAVVKIDSCRLASGSWDRTVRIWVWEIETMIFCIKDLPERVVALCTPKNNKLFIGMKNSIHCWDLQLYCLMFDKDAEKEVSCFRIYDQGFGNDKRIYIGLGMEEGSLWIENPFLCKNIEVWGKSETGTYQFYEYIRRLLMGHAPKHNPQMDKFIVFPYRLNALHFYAYFDLPQHLFSAISHGAPLLNSTCYSNPLTISIEMNHKSCIEAIILAIWEQQNQNPYLLSILSVHTLNSLHRFDTLVLSKVYKLLMITYCDKTKIQENKFRLPQTRASHLPNIYVKDWKNDDKNTQSYKMGRFSQSAIGLYLSPGSERSIKYLFSLSKCKDKKVFKTEFVKAFINYKWGILKWVIYSELLIFLCYYFCVLYSLLLEKGPTKARFFAFFTGSVLSCVEIFFSTSILNYWSLLCILKIIFISIWYFFQVQNQIFLSFFLILSAMYGIKYLDLWESTRKILEYLWVILGEAIRIIIVCFYVIIGVSAIYTIIGVKFIEFDQRSVEDEIKDGFLLISGLLFMTGATLVKNKHWESIEVYWILLILKIELIMAWKRSNKTREYLQVCDEVKPKGKKDLKRVKKIFKGFKKDEDNVLRKYKDWKENIFKIIYDTNNTVLEIKKQIKKDKRRNTQTF</sequence>
<name>A0A1R2CSE8_9CILI</name>
<accession>A0A1R2CSE8</accession>
<dbReference type="SUPFAM" id="SSF50998">
    <property type="entry name" value="Quinoprotein alcohol dehydrogenase-like"/>
    <property type="match status" value="1"/>
</dbReference>
<keyword evidence="1 3" id="KW-0853">WD repeat</keyword>
<reference evidence="5 6" key="1">
    <citation type="submission" date="2016-11" db="EMBL/GenBank/DDBJ databases">
        <title>The macronuclear genome of Stentor coeruleus: a giant cell with tiny introns.</title>
        <authorList>
            <person name="Slabodnick M."/>
            <person name="Ruby J.G."/>
            <person name="Reiff S.B."/>
            <person name="Swart E.C."/>
            <person name="Gosai S."/>
            <person name="Prabakaran S."/>
            <person name="Witkowska E."/>
            <person name="Larue G.E."/>
            <person name="Fisher S."/>
            <person name="Freeman R.M."/>
            <person name="Gunawardena J."/>
            <person name="Chu W."/>
            <person name="Stover N.A."/>
            <person name="Gregory B.D."/>
            <person name="Nowacki M."/>
            <person name="Derisi J."/>
            <person name="Roy S.W."/>
            <person name="Marshall W.F."/>
            <person name="Sood P."/>
        </authorList>
    </citation>
    <scope>NUCLEOTIDE SEQUENCE [LARGE SCALE GENOMIC DNA]</scope>
    <source>
        <strain evidence="5">WM001</strain>
    </source>
</reference>
<evidence type="ECO:0000256" key="2">
    <source>
        <dbReference type="ARBA" id="ARBA00022737"/>
    </source>
</evidence>
<dbReference type="Proteomes" id="UP000187209">
    <property type="component" value="Unassembled WGS sequence"/>
</dbReference>
<gene>
    <name evidence="5" type="ORF">SteCoe_5356</name>
</gene>
<feature type="repeat" description="WD" evidence="3">
    <location>
        <begin position="451"/>
        <end position="491"/>
    </location>
</feature>
<feature type="transmembrane region" description="Helical" evidence="4">
    <location>
        <begin position="963"/>
        <end position="984"/>
    </location>
</feature>
<keyword evidence="4" id="KW-0472">Membrane</keyword>
<dbReference type="OrthoDB" id="437584at2759"/>
<keyword evidence="2" id="KW-0677">Repeat</keyword>
<dbReference type="PROSITE" id="PS50082">
    <property type="entry name" value="WD_REPEATS_2"/>
    <property type="match status" value="2"/>
</dbReference>
<organism evidence="5 6">
    <name type="scientific">Stentor coeruleus</name>
    <dbReference type="NCBI Taxonomy" id="5963"/>
    <lineage>
        <taxon>Eukaryota</taxon>
        <taxon>Sar</taxon>
        <taxon>Alveolata</taxon>
        <taxon>Ciliophora</taxon>
        <taxon>Postciliodesmatophora</taxon>
        <taxon>Heterotrichea</taxon>
        <taxon>Heterotrichida</taxon>
        <taxon>Stentoridae</taxon>
        <taxon>Stentor</taxon>
    </lineage>
</organism>
<evidence type="ECO:0000256" key="4">
    <source>
        <dbReference type="SAM" id="Phobius"/>
    </source>
</evidence>
<dbReference type="EMBL" id="MPUH01000071">
    <property type="protein sequence ID" value="OMJ91932.1"/>
    <property type="molecule type" value="Genomic_DNA"/>
</dbReference>
<evidence type="ECO:0000313" key="5">
    <source>
        <dbReference type="EMBL" id="OMJ91932.1"/>
    </source>
</evidence>
<dbReference type="PANTHER" id="PTHR44129">
    <property type="entry name" value="WD REPEAT-CONTAINING PROTEIN POP1"/>
    <property type="match status" value="1"/>
</dbReference>
<keyword evidence="4" id="KW-1133">Transmembrane helix</keyword>
<dbReference type="InterPro" id="IPR015943">
    <property type="entry name" value="WD40/YVTN_repeat-like_dom_sf"/>
</dbReference>
<feature type="transmembrane region" description="Helical" evidence="4">
    <location>
        <begin position="877"/>
        <end position="896"/>
    </location>
</feature>